<organism evidence="1 2">
    <name type="scientific">Bradymonas sediminis</name>
    <dbReference type="NCBI Taxonomy" id="1548548"/>
    <lineage>
        <taxon>Bacteria</taxon>
        <taxon>Deltaproteobacteria</taxon>
        <taxon>Bradymonadales</taxon>
        <taxon>Bradymonadaceae</taxon>
        <taxon>Bradymonas</taxon>
    </lineage>
</organism>
<evidence type="ECO:0000313" key="1">
    <source>
        <dbReference type="EMBL" id="AWV90721.1"/>
    </source>
</evidence>
<sequence length="446" mass="47864">MMKIDIIVWKASLICSLTLVAAMGVLTGCDSSIEGSLPPRDQLHYPVGLTFHPDGQYFYVVNSNFDARYRPNAGGSVSVIDANTLEIRDAHSPYLPSFGSNIVLNDDATRAYVTARAQNSVVAFNVASDGSALYCNDSQGQATSNPAACIINPALEKNASATVPDDPFDLAVFSVDRPEVGTVDVVNLAHLAGTQVSSIALPGRDLSGANIQSAPLLRGASAITQRPGTRDLYVAGRRTNQIAIYQPYINDLGKVEALLARGSFALNNEAEMIDARAIVFEDDGQRFYVLSRNPNALYIVDVVPADPATGAGRAHRIVGSIPLRSQPGGMALHTTPQGQRLAYITSAQDRSIQVLDLESRTILDEILLSAEPYDIVIEPRISGCATAEQRCRAFVTLFSDTPKSDQKCSDAGGGCGSVAVIDINPLHRDTELPELSRYHSVIKKIY</sequence>
<evidence type="ECO:0000313" key="2">
    <source>
        <dbReference type="Proteomes" id="UP000249799"/>
    </source>
</evidence>
<name>A0A2Z4FNU5_9DELT</name>
<protein>
    <recommendedName>
        <fullName evidence="3">YncE family protein</fullName>
    </recommendedName>
</protein>
<dbReference type="AlphaFoldDB" id="A0A2Z4FNU5"/>
<dbReference type="PROSITE" id="PS51257">
    <property type="entry name" value="PROKAR_LIPOPROTEIN"/>
    <property type="match status" value="1"/>
</dbReference>
<dbReference type="OrthoDB" id="55891at2"/>
<dbReference type="InterPro" id="IPR051200">
    <property type="entry name" value="Host-pathogen_enzymatic-act"/>
</dbReference>
<reference evidence="1 2" key="1">
    <citation type="submission" date="2018-06" db="EMBL/GenBank/DDBJ databases">
        <title>Lujinxingia sediminis gen. nov. sp. nov., a new facultative anaerobic member of the class Deltaproteobacteria, and proposal of Lujinxingaceae fam. nov.</title>
        <authorList>
            <person name="Guo L.-Y."/>
            <person name="Li C.-M."/>
            <person name="Wang S."/>
            <person name="Du Z.-J."/>
        </authorList>
    </citation>
    <scope>NUCLEOTIDE SEQUENCE [LARGE SCALE GENOMIC DNA]</scope>
    <source>
        <strain evidence="1 2">FA350</strain>
    </source>
</reference>
<dbReference type="PANTHER" id="PTHR47197">
    <property type="entry name" value="PROTEIN NIRF"/>
    <property type="match status" value="1"/>
</dbReference>
<dbReference type="KEGG" id="bsed:DN745_15915"/>
<dbReference type="Proteomes" id="UP000249799">
    <property type="component" value="Chromosome"/>
</dbReference>
<dbReference type="Gene3D" id="2.130.10.10">
    <property type="entry name" value="YVTN repeat-like/Quinoprotein amine dehydrogenase"/>
    <property type="match status" value="2"/>
</dbReference>
<proteinExistence type="predicted"/>
<dbReference type="PANTHER" id="PTHR47197:SF3">
    <property type="entry name" value="DIHYDRO-HEME D1 DEHYDROGENASE"/>
    <property type="match status" value="1"/>
</dbReference>
<dbReference type="InterPro" id="IPR011048">
    <property type="entry name" value="Haem_d1_sf"/>
</dbReference>
<dbReference type="SUPFAM" id="SSF51004">
    <property type="entry name" value="C-terminal (heme d1) domain of cytochrome cd1-nitrite reductase"/>
    <property type="match status" value="1"/>
</dbReference>
<dbReference type="InterPro" id="IPR015943">
    <property type="entry name" value="WD40/YVTN_repeat-like_dom_sf"/>
</dbReference>
<accession>A0A2Z4FNU5</accession>
<dbReference type="EMBL" id="CP030032">
    <property type="protein sequence ID" value="AWV90721.1"/>
    <property type="molecule type" value="Genomic_DNA"/>
</dbReference>
<evidence type="ECO:0008006" key="3">
    <source>
        <dbReference type="Google" id="ProtNLM"/>
    </source>
</evidence>
<gene>
    <name evidence="1" type="ORF">DN745_15915</name>
</gene>
<keyword evidence="2" id="KW-1185">Reference proteome</keyword>